<dbReference type="SUPFAM" id="SSF53448">
    <property type="entry name" value="Nucleotide-diphospho-sugar transferases"/>
    <property type="match status" value="1"/>
</dbReference>
<dbReference type="PANTHER" id="PTHR43685:SF2">
    <property type="entry name" value="GLYCOSYLTRANSFERASE 2-LIKE DOMAIN-CONTAINING PROTEIN"/>
    <property type="match status" value="1"/>
</dbReference>
<reference evidence="2" key="1">
    <citation type="submission" date="2023-11" db="EMBL/GenBank/DDBJ databases">
        <title>WGS of Aeromonas in Northern Israel.</title>
        <authorList>
            <person name="Hershko Y."/>
        </authorList>
    </citation>
    <scope>NUCLEOTIDE SEQUENCE</scope>
    <source>
        <strain evidence="2">02297</strain>
    </source>
</reference>
<accession>A0AAP6GA66</accession>
<dbReference type="AlphaFoldDB" id="A0AAP6GA66"/>
<dbReference type="RefSeq" id="WP_319916605.1">
    <property type="nucleotide sequence ID" value="NZ_JAWZXF010000006.1"/>
</dbReference>
<dbReference type="InterPro" id="IPR029044">
    <property type="entry name" value="Nucleotide-diphossugar_trans"/>
</dbReference>
<proteinExistence type="predicted"/>
<dbReference type="CDD" id="cd04196">
    <property type="entry name" value="GT_2_like_d"/>
    <property type="match status" value="1"/>
</dbReference>
<evidence type="ECO:0000313" key="2">
    <source>
        <dbReference type="EMBL" id="MDX7921495.1"/>
    </source>
</evidence>
<sequence length="293" mass="33630">MKKIDIALATYNGSPFLSEQLDSILNQTHTDISVLCSDDGSKDDTVLKVKNSAKLDNRIHVCNTKRVGGTVLNFEKALEFTQSEYIMLSDQDDVWFPHKIDNMLNFIIEKENELGSESPILCFSDLTLVNESLNVIADSFYKANKFDPLNNTREEFLLWRSTVYGCSCIFNKACLKMALPFPENIPMHDHWLALIAAKHGAVFYYDQPTILYRQHANNVVGGAAFNKSHLYKLKKAKKLIAGIKRAHQGSLVMREVMGDRRGKIKFFFDCIWPYFHEKKLFSSIFTFFHFFGK</sequence>
<name>A0AAP6GA66_AERME</name>
<dbReference type="PANTHER" id="PTHR43685">
    <property type="entry name" value="GLYCOSYLTRANSFERASE"/>
    <property type="match status" value="1"/>
</dbReference>
<evidence type="ECO:0000259" key="1">
    <source>
        <dbReference type="Pfam" id="PF00535"/>
    </source>
</evidence>
<dbReference type="Proteomes" id="UP001285835">
    <property type="component" value="Unassembled WGS sequence"/>
</dbReference>
<gene>
    <name evidence="2" type="ORF">SJS82_06070</name>
</gene>
<dbReference type="Pfam" id="PF00535">
    <property type="entry name" value="Glycos_transf_2"/>
    <property type="match status" value="1"/>
</dbReference>
<feature type="domain" description="Glycosyltransferase 2-like" evidence="1">
    <location>
        <begin position="6"/>
        <end position="112"/>
    </location>
</feature>
<dbReference type="EMBL" id="JAWZXF010000006">
    <property type="protein sequence ID" value="MDX7921495.1"/>
    <property type="molecule type" value="Genomic_DNA"/>
</dbReference>
<comment type="caution">
    <text evidence="2">The sequence shown here is derived from an EMBL/GenBank/DDBJ whole genome shotgun (WGS) entry which is preliminary data.</text>
</comment>
<protein>
    <submittedName>
        <fullName evidence="2">Glycosyltransferase family 2 protein</fullName>
    </submittedName>
</protein>
<dbReference type="InterPro" id="IPR001173">
    <property type="entry name" value="Glyco_trans_2-like"/>
</dbReference>
<evidence type="ECO:0000313" key="3">
    <source>
        <dbReference type="Proteomes" id="UP001285835"/>
    </source>
</evidence>
<dbReference type="Gene3D" id="3.90.550.10">
    <property type="entry name" value="Spore Coat Polysaccharide Biosynthesis Protein SpsA, Chain A"/>
    <property type="match status" value="1"/>
</dbReference>
<dbReference type="InterPro" id="IPR050834">
    <property type="entry name" value="Glycosyltransf_2"/>
</dbReference>
<organism evidence="2 3">
    <name type="scientific">Aeromonas media</name>
    <dbReference type="NCBI Taxonomy" id="651"/>
    <lineage>
        <taxon>Bacteria</taxon>
        <taxon>Pseudomonadati</taxon>
        <taxon>Pseudomonadota</taxon>
        <taxon>Gammaproteobacteria</taxon>
        <taxon>Aeromonadales</taxon>
        <taxon>Aeromonadaceae</taxon>
        <taxon>Aeromonas</taxon>
    </lineage>
</organism>